<dbReference type="GO" id="GO:0046872">
    <property type="term" value="F:metal ion binding"/>
    <property type="evidence" value="ECO:0007669"/>
    <property type="project" value="UniProtKB-KW"/>
</dbReference>
<accession>A0A1G9H3K6</accession>
<dbReference type="HAMAP" id="MF_00206">
    <property type="entry name" value="Lipoyl_synth"/>
    <property type="match status" value="1"/>
</dbReference>
<evidence type="ECO:0000256" key="9">
    <source>
        <dbReference type="HAMAP-Rule" id="MF_00206"/>
    </source>
</evidence>
<keyword evidence="5 9" id="KW-0479">Metal-binding</keyword>
<name>A0A1G9H3K6_9FIRM</name>
<dbReference type="GO" id="GO:0009249">
    <property type="term" value="P:protein lipoylation"/>
    <property type="evidence" value="ECO:0007669"/>
    <property type="project" value="UniProtKB-UniRule"/>
</dbReference>
<evidence type="ECO:0000256" key="2">
    <source>
        <dbReference type="ARBA" id="ARBA00022490"/>
    </source>
</evidence>
<dbReference type="InterPro" id="IPR013785">
    <property type="entry name" value="Aldolase_TIM"/>
</dbReference>
<evidence type="ECO:0000256" key="1">
    <source>
        <dbReference type="ARBA" id="ARBA00022485"/>
    </source>
</evidence>
<dbReference type="NCBIfam" id="NF009544">
    <property type="entry name" value="PRK12928.1"/>
    <property type="match status" value="1"/>
</dbReference>
<dbReference type="GO" id="GO:0005737">
    <property type="term" value="C:cytoplasm"/>
    <property type="evidence" value="ECO:0007669"/>
    <property type="project" value="UniProtKB-SubCell"/>
</dbReference>
<dbReference type="CDD" id="cd01335">
    <property type="entry name" value="Radical_SAM"/>
    <property type="match status" value="1"/>
</dbReference>
<dbReference type="SFLD" id="SFLDF00271">
    <property type="entry name" value="lipoyl_synthase"/>
    <property type="match status" value="1"/>
</dbReference>
<dbReference type="PIRSF" id="PIRSF005963">
    <property type="entry name" value="Lipoyl_synth"/>
    <property type="match status" value="1"/>
</dbReference>
<dbReference type="UniPathway" id="UPA00538">
    <property type="reaction ID" value="UER00593"/>
</dbReference>
<dbReference type="RefSeq" id="WP_089757581.1">
    <property type="nucleotide sequence ID" value="NZ_FNGO01000001.1"/>
</dbReference>
<dbReference type="NCBIfam" id="TIGR00510">
    <property type="entry name" value="lipA"/>
    <property type="match status" value="1"/>
</dbReference>
<dbReference type="InterPro" id="IPR003698">
    <property type="entry name" value="Lipoyl_synth"/>
</dbReference>
<evidence type="ECO:0000256" key="5">
    <source>
        <dbReference type="ARBA" id="ARBA00022723"/>
    </source>
</evidence>
<feature type="binding site" evidence="9">
    <location>
        <position position="68"/>
    </location>
    <ligand>
        <name>[4Fe-4S] cluster</name>
        <dbReference type="ChEBI" id="CHEBI:49883"/>
        <label>2</label>
        <note>4Fe-4S-S-AdoMet</note>
    </ligand>
</feature>
<dbReference type="EMBL" id="FNGO01000001">
    <property type="protein sequence ID" value="SDL07538.1"/>
    <property type="molecule type" value="Genomic_DNA"/>
</dbReference>
<protein>
    <recommendedName>
        <fullName evidence="9">Lipoyl synthase</fullName>
        <ecNumber evidence="9">2.8.1.8</ecNumber>
    </recommendedName>
    <alternativeName>
        <fullName evidence="9">Lip-syn</fullName>
        <shortName evidence="9">LS</shortName>
    </alternativeName>
    <alternativeName>
        <fullName evidence="9">Lipoate synthase</fullName>
    </alternativeName>
    <alternativeName>
        <fullName evidence="9">Lipoic acid synthase</fullName>
    </alternativeName>
    <alternativeName>
        <fullName evidence="9">Sulfur insertion protein LipA</fullName>
    </alternativeName>
</protein>
<feature type="binding site" evidence="9">
    <location>
        <position position="38"/>
    </location>
    <ligand>
        <name>[4Fe-4S] cluster</name>
        <dbReference type="ChEBI" id="CHEBI:49883"/>
        <label>1</label>
    </ligand>
</feature>
<keyword evidence="1 9" id="KW-0004">4Fe-4S</keyword>
<feature type="binding site" evidence="9">
    <location>
        <position position="71"/>
    </location>
    <ligand>
        <name>[4Fe-4S] cluster</name>
        <dbReference type="ChEBI" id="CHEBI:49883"/>
        <label>2</label>
        <note>4Fe-4S-S-AdoMet</note>
    </ligand>
</feature>
<dbReference type="SMART" id="SM00729">
    <property type="entry name" value="Elp3"/>
    <property type="match status" value="1"/>
</dbReference>
<proteinExistence type="inferred from homology"/>
<keyword evidence="6 9" id="KW-0408">Iron</keyword>
<sequence length="290" mass="32842">MTENRSRLPDWLRQKDPIQREMMNTRRLLAGLELNTVCQNARCPNIGECYSRDTATFMVLGSRCTRSCNFCAVTHGSPLPVDLTEPNRLAQAVIRLDLNHVVITSVTRDDLPLGGARQFVRVIEAIRAAQPDATIEVLTPDFQLEEKALKLIREAQPEIFNHNIETVPSLYSRVRPEADYKRSLKLLSKMADAEGEMMIKSGLMLGLGESEEELQKVWKDLRGAGCQILTMGQYLQPTDSNLPVEEYIRPEEFERLKEKAEDLGFEQVIAGPYVRSSYLADKSSRELLNS</sequence>
<evidence type="ECO:0000256" key="8">
    <source>
        <dbReference type="ARBA" id="ARBA00047326"/>
    </source>
</evidence>
<evidence type="ECO:0000256" key="3">
    <source>
        <dbReference type="ARBA" id="ARBA00022679"/>
    </source>
</evidence>
<comment type="similarity">
    <text evidence="9">Belongs to the radical SAM superfamily. Lipoyl synthase family.</text>
</comment>
<evidence type="ECO:0000313" key="12">
    <source>
        <dbReference type="Proteomes" id="UP000199476"/>
    </source>
</evidence>
<comment type="catalytic activity">
    <reaction evidence="8 9">
        <text>[[Fe-S] cluster scaffold protein carrying a second [4Fe-4S](2+) cluster] + N(6)-octanoyl-L-lysyl-[protein] + 2 oxidized [2Fe-2S]-[ferredoxin] + 2 S-adenosyl-L-methionine + 4 H(+) = [[Fe-S] cluster scaffold protein] + N(6)-[(R)-dihydrolipoyl]-L-lysyl-[protein] + 4 Fe(3+) + 2 hydrogen sulfide + 2 5'-deoxyadenosine + 2 L-methionine + 2 reduced [2Fe-2S]-[ferredoxin]</text>
        <dbReference type="Rhea" id="RHEA:16585"/>
        <dbReference type="Rhea" id="RHEA-COMP:9928"/>
        <dbReference type="Rhea" id="RHEA-COMP:10000"/>
        <dbReference type="Rhea" id="RHEA-COMP:10001"/>
        <dbReference type="Rhea" id="RHEA-COMP:10475"/>
        <dbReference type="Rhea" id="RHEA-COMP:14568"/>
        <dbReference type="Rhea" id="RHEA-COMP:14569"/>
        <dbReference type="ChEBI" id="CHEBI:15378"/>
        <dbReference type="ChEBI" id="CHEBI:17319"/>
        <dbReference type="ChEBI" id="CHEBI:29034"/>
        <dbReference type="ChEBI" id="CHEBI:29919"/>
        <dbReference type="ChEBI" id="CHEBI:33722"/>
        <dbReference type="ChEBI" id="CHEBI:33737"/>
        <dbReference type="ChEBI" id="CHEBI:33738"/>
        <dbReference type="ChEBI" id="CHEBI:57844"/>
        <dbReference type="ChEBI" id="CHEBI:59789"/>
        <dbReference type="ChEBI" id="CHEBI:78809"/>
        <dbReference type="ChEBI" id="CHEBI:83100"/>
        <dbReference type="EC" id="2.8.1.8"/>
    </reaction>
</comment>
<keyword evidence="3 9" id="KW-0808">Transferase</keyword>
<keyword evidence="4 9" id="KW-0949">S-adenosyl-L-methionine</keyword>
<dbReference type="Pfam" id="PF04055">
    <property type="entry name" value="Radical_SAM"/>
    <property type="match status" value="1"/>
</dbReference>
<dbReference type="SFLD" id="SFLDG01058">
    <property type="entry name" value="lipoyl_synthase_like"/>
    <property type="match status" value="1"/>
</dbReference>
<comment type="subcellular location">
    <subcellularLocation>
        <location evidence="9">Cytoplasm</location>
    </subcellularLocation>
</comment>
<dbReference type="EC" id="2.8.1.8" evidence="9"/>
<feature type="binding site" evidence="9">
    <location>
        <position position="64"/>
    </location>
    <ligand>
        <name>[4Fe-4S] cluster</name>
        <dbReference type="ChEBI" id="CHEBI:49883"/>
        <label>2</label>
        <note>4Fe-4S-S-AdoMet</note>
    </ligand>
</feature>
<dbReference type="Gene3D" id="3.20.20.70">
    <property type="entry name" value="Aldolase class I"/>
    <property type="match status" value="1"/>
</dbReference>
<dbReference type="InterPro" id="IPR006638">
    <property type="entry name" value="Elp3/MiaA/NifB-like_rSAM"/>
</dbReference>
<evidence type="ECO:0000313" key="11">
    <source>
        <dbReference type="EMBL" id="SDL07538.1"/>
    </source>
</evidence>
<feature type="binding site" evidence="9">
    <location>
        <position position="43"/>
    </location>
    <ligand>
        <name>[4Fe-4S] cluster</name>
        <dbReference type="ChEBI" id="CHEBI:49883"/>
        <label>1</label>
    </ligand>
</feature>
<dbReference type="AlphaFoldDB" id="A0A1G9H3K6"/>
<keyword evidence="7 9" id="KW-0411">Iron-sulfur</keyword>
<dbReference type="NCBIfam" id="NF004019">
    <property type="entry name" value="PRK05481.1"/>
    <property type="match status" value="1"/>
</dbReference>
<reference evidence="11 12" key="1">
    <citation type="submission" date="2016-10" db="EMBL/GenBank/DDBJ databases">
        <authorList>
            <person name="de Groot N.N."/>
        </authorList>
    </citation>
    <scope>NUCLEOTIDE SEQUENCE [LARGE SCALE GENOMIC DNA]</scope>
    <source>
        <strain evidence="11 12">SLAS-1</strain>
    </source>
</reference>
<keyword evidence="12" id="KW-1185">Reference proteome</keyword>
<evidence type="ECO:0000259" key="10">
    <source>
        <dbReference type="PROSITE" id="PS51918"/>
    </source>
</evidence>
<organism evidence="11 12">
    <name type="scientific">Halarsenatibacter silvermanii</name>
    <dbReference type="NCBI Taxonomy" id="321763"/>
    <lineage>
        <taxon>Bacteria</taxon>
        <taxon>Bacillati</taxon>
        <taxon>Bacillota</taxon>
        <taxon>Clostridia</taxon>
        <taxon>Halanaerobiales</taxon>
        <taxon>Halarsenatibacteraceae</taxon>
        <taxon>Halarsenatibacter</taxon>
    </lineage>
</organism>
<dbReference type="PROSITE" id="PS51918">
    <property type="entry name" value="RADICAL_SAM"/>
    <property type="match status" value="1"/>
</dbReference>
<evidence type="ECO:0000256" key="6">
    <source>
        <dbReference type="ARBA" id="ARBA00023004"/>
    </source>
</evidence>
<gene>
    <name evidence="9" type="primary">lipA</name>
    <name evidence="11" type="ORF">SAMN04488692_10191</name>
</gene>
<dbReference type="InterPro" id="IPR058240">
    <property type="entry name" value="rSAM_sf"/>
</dbReference>
<evidence type="ECO:0000256" key="7">
    <source>
        <dbReference type="ARBA" id="ARBA00023014"/>
    </source>
</evidence>
<feature type="binding site" evidence="9">
    <location>
        <position position="277"/>
    </location>
    <ligand>
        <name>[4Fe-4S] cluster</name>
        <dbReference type="ChEBI" id="CHEBI:49883"/>
        <label>1</label>
    </ligand>
</feature>
<dbReference type="OrthoDB" id="9787898at2"/>
<dbReference type="Proteomes" id="UP000199476">
    <property type="component" value="Unassembled WGS sequence"/>
</dbReference>
<dbReference type="GO" id="GO:0016992">
    <property type="term" value="F:lipoate synthase activity"/>
    <property type="evidence" value="ECO:0007669"/>
    <property type="project" value="UniProtKB-UniRule"/>
</dbReference>
<evidence type="ECO:0000256" key="4">
    <source>
        <dbReference type="ARBA" id="ARBA00022691"/>
    </source>
</evidence>
<dbReference type="PANTHER" id="PTHR10949">
    <property type="entry name" value="LIPOYL SYNTHASE"/>
    <property type="match status" value="1"/>
</dbReference>
<feature type="binding site" evidence="9">
    <location>
        <position position="49"/>
    </location>
    <ligand>
        <name>[4Fe-4S] cluster</name>
        <dbReference type="ChEBI" id="CHEBI:49883"/>
        <label>1</label>
    </ligand>
</feature>
<dbReference type="InterPro" id="IPR031691">
    <property type="entry name" value="LIAS_N"/>
</dbReference>
<dbReference type="PANTHER" id="PTHR10949:SF0">
    <property type="entry name" value="LIPOYL SYNTHASE, MITOCHONDRIAL"/>
    <property type="match status" value="1"/>
</dbReference>
<comment type="function">
    <text evidence="9">Catalyzes the radical-mediated insertion of two sulfur atoms into the C-6 and C-8 positions of the octanoyl moiety bound to the lipoyl domains of lipoate-dependent enzymes, thereby converting the octanoylated domains into lipoylated derivatives.</text>
</comment>
<dbReference type="InterPro" id="IPR007197">
    <property type="entry name" value="rSAM"/>
</dbReference>
<dbReference type="SUPFAM" id="SSF102114">
    <property type="entry name" value="Radical SAM enzymes"/>
    <property type="match status" value="1"/>
</dbReference>
<keyword evidence="2 9" id="KW-0963">Cytoplasm</keyword>
<dbReference type="SFLD" id="SFLDS00029">
    <property type="entry name" value="Radical_SAM"/>
    <property type="match status" value="1"/>
</dbReference>
<dbReference type="GO" id="GO:0051539">
    <property type="term" value="F:4 iron, 4 sulfur cluster binding"/>
    <property type="evidence" value="ECO:0007669"/>
    <property type="project" value="UniProtKB-UniRule"/>
</dbReference>
<comment type="pathway">
    <text evidence="9">Protein modification; protein lipoylation via endogenous pathway; protein N(6)-(lipoyl)lysine from octanoyl-[acyl-carrier-protein]: step 2/2.</text>
</comment>
<dbReference type="Pfam" id="PF16881">
    <property type="entry name" value="LIAS_N"/>
    <property type="match status" value="1"/>
</dbReference>
<feature type="domain" description="Radical SAM core" evidence="10">
    <location>
        <begin position="50"/>
        <end position="266"/>
    </location>
</feature>
<dbReference type="FunFam" id="3.20.20.70:FF:000186">
    <property type="entry name" value="Lipoyl synthase"/>
    <property type="match status" value="1"/>
</dbReference>
<comment type="cofactor">
    <cofactor evidence="9">
        <name>[4Fe-4S] cluster</name>
        <dbReference type="ChEBI" id="CHEBI:49883"/>
    </cofactor>
    <text evidence="9">Binds 2 [4Fe-4S] clusters per subunit. One cluster is coordinated with 3 cysteines and an exchangeable S-adenosyl-L-methionine.</text>
</comment>
<dbReference type="STRING" id="321763.SAMN04488692_10191"/>